<dbReference type="HAMAP" id="MF_00910">
    <property type="entry name" value="FtsL"/>
    <property type="match status" value="1"/>
</dbReference>
<gene>
    <name evidence="8 10" type="primary">ftsL</name>
    <name evidence="10" type="ORF">H2508_07565</name>
</gene>
<dbReference type="AlphaFoldDB" id="A0A7W2TW16"/>
<dbReference type="Pfam" id="PF04999">
    <property type="entry name" value="FtsL"/>
    <property type="match status" value="1"/>
</dbReference>
<evidence type="ECO:0000256" key="8">
    <source>
        <dbReference type="HAMAP-Rule" id="MF_00910"/>
    </source>
</evidence>
<accession>A0A7W2TW16</accession>
<evidence type="ECO:0000256" key="4">
    <source>
        <dbReference type="ARBA" id="ARBA00022692"/>
    </source>
</evidence>
<keyword evidence="3 8" id="KW-0132">Cell division</keyword>
<evidence type="ECO:0000256" key="3">
    <source>
        <dbReference type="ARBA" id="ARBA00022618"/>
    </source>
</evidence>
<keyword evidence="6 8" id="KW-0472">Membrane</keyword>
<organism evidence="10 11">
    <name type="scientific">Sediminihaliea albiluteola</name>
    <dbReference type="NCBI Taxonomy" id="2758564"/>
    <lineage>
        <taxon>Bacteria</taxon>
        <taxon>Pseudomonadati</taxon>
        <taxon>Pseudomonadota</taxon>
        <taxon>Gammaproteobacteria</taxon>
        <taxon>Cellvibrionales</taxon>
        <taxon>Halieaceae</taxon>
        <taxon>Sediminihaliea</taxon>
    </lineage>
</organism>
<dbReference type="NCBIfam" id="TIGR02209">
    <property type="entry name" value="ftsL_broad"/>
    <property type="match status" value="1"/>
</dbReference>
<dbReference type="EMBL" id="JACFXU010000014">
    <property type="protein sequence ID" value="MBA6412967.1"/>
    <property type="molecule type" value="Genomic_DNA"/>
</dbReference>
<keyword evidence="5 8" id="KW-1133">Transmembrane helix</keyword>
<evidence type="ECO:0000256" key="9">
    <source>
        <dbReference type="NCBIfam" id="TIGR02209"/>
    </source>
</evidence>
<keyword evidence="8" id="KW-0997">Cell inner membrane</keyword>
<dbReference type="GO" id="GO:0032153">
    <property type="term" value="C:cell division site"/>
    <property type="evidence" value="ECO:0007669"/>
    <property type="project" value="UniProtKB-UniRule"/>
</dbReference>
<comment type="subunit">
    <text evidence="8">Part of a complex composed of FtsB, FtsL and FtsQ.</text>
</comment>
<dbReference type="GO" id="GO:0005886">
    <property type="term" value="C:plasma membrane"/>
    <property type="evidence" value="ECO:0007669"/>
    <property type="project" value="UniProtKB-SubCell"/>
</dbReference>
<sequence>MVGRADNRPARSAADTPSPSGLLRVQRVFASILMLTVVGSAFAVIHSSHACRQLYAELQGLEADQWYLQEDYSRLLLEQSTWASHYRVEKVATSELSMQPPVIEEQKVVSP</sequence>
<dbReference type="PANTHER" id="PTHR37479">
    <property type="entry name" value="CELL DIVISION PROTEIN FTSL"/>
    <property type="match status" value="1"/>
</dbReference>
<keyword evidence="2 8" id="KW-1003">Cell membrane</keyword>
<dbReference type="InterPro" id="IPR011922">
    <property type="entry name" value="Cell_div_FtsL"/>
</dbReference>
<evidence type="ECO:0000313" key="11">
    <source>
        <dbReference type="Proteomes" id="UP000539350"/>
    </source>
</evidence>
<comment type="subcellular location">
    <subcellularLocation>
        <location evidence="8">Cell inner membrane</location>
        <topology evidence="8">Single-pass type II membrane protein</topology>
    </subcellularLocation>
    <subcellularLocation>
        <location evidence="1">Cell membrane</location>
        <topology evidence="1">Single-pass type II membrane protein</topology>
    </subcellularLocation>
    <text evidence="8">Localizes to the division septum where it forms a ring structure.</text>
</comment>
<keyword evidence="7 8" id="KW-0131">Cell cycle</keyword>
<feature type="transmembrane region" description="Helical" evidence="8">
    <location>
        <begin position="28"/>
        <end position="45"/>
    </location>
</feature>
<name>A0A7W2TW16_9GAMM</name>
<proteinExistence type="inferred from homology"/>
<evidence type="ECO:0000313" key="10">
    <source>
        <dbReference type="EMBL" id="MBA6412967.1"/>
    </source>
</evidence>
<keyword evidence="11" id="KW-1185">Reference proteome</keyword>
<evidence type="ECO:0000256" key="1">
    <source>
        <dbReference type="ARBA" id="ARBA00004401"/>
    </source>
</evidence>
<protein>
    <recommendedName>
        <fullName evidence="8 9">Cell division protein FtsL</fullName>
    </recommendedName>
</protein>
<dbReference type="RefSeq" id="WP_182171369.1">
    <property type="nucleotide sequence ID" value="NZ_JACFXU010000014.1"/>
</dbReference>
<evidence type="ECO:0000256" key="2">
    <source>
        <dbReference type="ARBA" id="ARBA00022475"/>
    </source>
</evidence>
<evidence type="ECO:0000256" key="5">
    <source>
        <dbReference type="ARBA" id="ARBA00022989"/>
    </source>
</evidence>
<dbReference type="Proteomes" id="UP000539350">
    <property type="component" value="Unassembled WGS sequence"/>
</dbReference>
<reference evidence="10 11" key="1">
    <citation type="submission" date="2020-07" db="EMBL/GenBank/DDBJ databases">
        <title>Halieaceae bacterium, F7430, whole genome shotgun sequencing project.</title>
        <authorList>
            <person name="Jiang S."/>
            <person name="Liu Z.W."/>
            <person name="Du Z.J."/>
        </authorList>
    </citation>
    <scope>NUCLEOTIDE SEQUENCE [LARGE SCALE GENOMIC DNA]</scope>
    <source>
        <strain evidence="10 11">F7430</strain>
    </source>
</reference>
<evidence type="ECO:0000256" key="7">
    <source>
        <dbReference type="ARBA" id="ARBA00023306"/>
    </source>
</evidence>
<comment type="similarity">
    <text evidence="8">Belongs to the FtsL family.</text>
</comment>
<dbReference type="GO" id="GO:0043093">
    <property type="term" value="P:FtsZ-dependent cytokinesis"/>
    <property type="evidence" value="ECO:0007669"/>
    <property type="project" value="UniProtKB-UniRule"/>
</dbReference>
<comment type="function">
    <text evidence="8">Essential cell division protein. May link together the upstream cell division proteins, which are predominantly cytoplasmic, with the downstream cell division proteins, which are predominantly periplasmic.</text>
</comment>
<keyword evidence="4 8" id="KW-0812">Transmembrane</keyword>
<comment type="caution">
    <text evidence="10">The sequence shown here is derived from an EMBL/GenBank/DDBJ whole genome shotgun (WGS) entry which is preliminary data.</text>
</comment>
<evidence type="ECO:0000256" key="6">
    <source>
        <dbReference type="ARBA" id="ARBA00023136"/>
    </source>
</evidence>
<dbReference type="PANTHER" id="PTHR37479:SF1">
    <property type="entry name" value="CELL DIVISION PROTEIN FTSL"/>
    <property type="match status" value="1"/>
</dbReference>